<keyword evidence="3" id="KW-1185">Reference proteome</keyword>
<reference evidence="2 3" key="1">
    <citation type="submission" date="2016-09" db="EMBL/GenBank/DDBJ databases">
        <title>Alteromonas lipolytica, a new species isolated from sea water.</title>
        <authorList>
            <person name="Wu Y.-H."/>
            <person name="Cheng H."/>
            <person name="Xu X.-W."/>
        </authorList>
    </citation>
    <scope>NUCLEOTIDE SEQUENCE [LARGE SCALE GENOMIC DNA]</scope>
    <source>
        <strain evidence="2 3">JW12</strain>
    </source>
</reference>
<organism evidence="2 3">
    <name type="scientific">Alteromonas lipolytica</name>
    <dbReference type="NCBI Taxonomy" id="1856405"/>
    <lineage>
        <taxon>Bacteria</taxon>
        <taxon>Pseudomonadati</taxon>
        <taxon>Pseudomonadota</taxon>
        <taxon>Gammaproteobacteria</taxon>
        <taxon>Alteromonadales</taxon>
        <taxon>Alteromonadaceae</taxon>
        <taxon>Alteromonas/Salinimonas group</taxon>
        <taxon>Alteromonas</taxon>
    </lineage>
</organism>
<proteinExistence type="predicted"/>
<feature type="transmembrane region" description="Helical" evidence="1">
    <location>
        <begin position="12"/>
        <end position="40"/>
    </location>
</feature>
<evidence type="ECO:0000313" key="2">
    <source>
        <dbReference type="EMBL" id="OFI32315.1"/>
    </source>
</evidence>
<feature type="transmembrane region" description="Helical" evidence="1">
    <location>
        <begin position="52"/>
        <end position="71"/>
    </location>
</feature>
<keyword evidence="1" id="KW-0472">Membrane</keyword>
<dbReference type="EMBL" id="MJIC01000020">
    <property type="protein sequence ID" value="OFI32315.1"/>
    <property type="molecule type" value="Genomic_DNA"/>
</dbReference>
<accession>A0A1E8F8S7</accession>
<keyword evidence="1" id="KW-0812">Transmembrane</keyword>
<sequence>MRFAFTHYAGWLATFTLLTYLLSVAGLIPAQIATVLAWITLGAMVTSVKKSALRQSGILFGLGVCGLFFGYLQGAEVNWQSVFAANVPLLTMFVAISFLSLTNPVSSEEALPTGNKAAATTAMGTTLLGAVINMSVLFVFGDRLKRHGTLTDAQQIVLARSFTAAAWWSPFFIATGVALMYSPGMVWTSTVLPGTLMALMGIGYTLLDVKRRETPRFEGYPLQPGSLAIPVLMAIAVLVLHELFPTVKIMVLISCLSVISAILFIQQRPRAEAVKSFIDNRLHSAGPQFALFLAAGVFSAGIKTLISLYPELVDLHEYQFDASLFGVICALMILAGLLGVHPVISIAVVSPLLLPLDPNPTSLGFMFLTTWAVSTGAGPLSGIGMILTGRYGASARNIIRNNWHYVVVMWALASLVNGVFIS</sequence>
<evidence type="ECO:0000256" key="1">
    <source>
        <dbReference type="SAM" id="Phobius"/>
    </source>
</evidence>
<evidence type="ECO:0008006" key="4">
    <source>
        <dbReference type="Google" id="ProtNLM"/>
    </source>
</evidence>
<feature type="transmembrane region" description="Helical" evidence="1">
    <location>
        <begin position="322"/>
        <end position="353"/>
    </location>
</feature>
<name>A0A1E8F8S7_9ALTE</name>
<feature type="transmembrane region" description="Helical" evidence="1">
    <location>
        <begin position="365"/>
        <end position="391"/>
    </location>
</feature>
<comment type="caution">
    <text evidence="2">The sequence shown here is derived from an EMBL/GenBank/DDBJ whole genome shotgun (WGS) entry which is preliminary data.</text>
</comment>
<feature type="transmembrane region" description="Helical" evidence="1">
    <location>
        <begin position="162"/>
        <end position="181"/>
    </location>
</feature>
<keyword evidence="1" id="KW-1133">Transmembrane helix</keyword>
<dbReference type="OrthoDB" id="8523687at2"/>
<dbReference type="RefSeq" id="WP_070178560.1">
    <property type="nucleotide sequence ID" value="NZ_BMJR01000013.1"/>
</dbReference>
<protein>
    <recommendedName>
        <fullName evidence="4">Citrate transporter-like domain-containing protein</fullName>
    </recommendedName>
</protein>
<dbReference type="STRING" id="1856405.BFC17_07640"/>
<feature type="transmembrane region" description="Helical" evidence="1">
    <location>
        <begin position="121"/>
        <end position="141"/>
    </location>
</feature>
<dbReference type="AlphaFoldDB" id="A0A1E8F8S7"/>
<feature type="transmembrane region" description="Helical" evidence="1">
    <location>
        <begin position="403"/>
        <end position="421"/>
    </location>
</feature>
<evidence type="ECO:0000313" key="3">
    <source>
        <dbReference type="Proteomes" id="UP000176037"/>
    </source>
</evidence>
<feature type="transmembrane region" description="Helical" evidence="1">
    <location>
        <begin position="219"/>
        <end position="240"/>
    </location>
</feature>
<dbReference type="Proteomes" id="UP000176037">
    <property type="component" value="Unassembled WGS sequence"/>
</dbReference>
<feature type="transmembrane region" description="Helical" evidence="1">
    <location>
        <begin position="187"/>
        <end position="207"/>
    </location>
</feature>
<feature type="transmembrane region" description="Helical" evidence="1">
    <location>
        <begin position="246"/>
        <end position="265"/>
    </location>
</feature>
<feature type="transmembrane region" description="Helical" evidence="1">
    <location>
        <begin position="83"/>
        <end position="101"/>
    </location>
</feature>
<gene>
    <name evidence="2" type="ORF">BFC17_07640</name>
</gene>